<sequence length="143" mass="16805">MEIPFRVLVSDEPVRLRPLDDPERQIRLLRIKSEPGFDEVEYEILVKNLDEFAGRYVAISYVWGEGQSSESIIIREEGRPEWTIKIGRNLSRVLAVLRYNLDPEYFWIDALCIEQTDIQEKNHQVPLMGKIYQSAFSTYVWLG</sequence>
<evidence type="ECO:0000313" key="2">
    <source>
        <dbReference type="EMBL" id="KAF2686084.1"/>
    </source>
</evidence>
<dbReference type="EMBL" id="MU005577">
    <property type="protein sequence ID" value="KAF2686084.1"/>
    <property type="molecule type" value="Genomic_DNA"/>
</dbReference>
<dbReference type="InterPro" id="IPR052895">
    <property type="entry name" value="HetReg/Transcr_Mod"/>
</dbReference>
<reference evidence="2" key="1">
    <citation type="journal article" date="2020" name="Stud. Mycol.">
        <title>101 Dothideomycetes genomes: a test case for predicting lifestyles and emergence of pathogens.</title>
        <authorList>
            <person name="Haridas S."/>
            <person name="Albert R."/>
            <person name="Binder M."/>
            <person name="Bloem J."/>
            <person name="Labutti K."/>
            <person name="Salamov A."/>
            <person name="Andreopoulos B."/>
            <person name="Baker S."/>
            <person name="Barry K."/>
            <person name="Bills G."/>
            <person name="Bluhm B."/>
            <person name="Cannon C."/>
            <person name="Castanera R."/>
            <person name="Culley D."/>
            <person name="Daum C."/>
            <person name="Ezra D."/>
            <person name="Gonzalez J."/>
            <person name="Henrissat B."/>
            <person name="Kuo A."/>
            <person name="Liang C."/>
            <person name="Lipzen A."/>
            <person name="Lutzoni F."/>
            <person name="Magnuson J."/>
            <person name="Mondo S."/>
            <person name="Nolan M."/>
            <person name="Ohm R."/>
            <person name="Pangilinan J."/>
            <person name="Park H.-J."/>
            <person name="Ramirez L."/>
            <person name="Alfaro M."/>
            <person name="Sun H."/>
            <person name="Tritt A."/>
            <person name="Yoshinaga Y."/>
            <person name="Zwiers L.-H."/>
            <person name="Turgeon B."/>
            <person name="Goodwin S."/>
            <person name="Spatafora J."/>
            <person name="Crous P."/>
            <person name="Grigoriev I."/>
        </authorList>
    </citation>
    <scope>NUCLEOTIDE SEQUENCE</scope>
    <source>
        <strain evidence="2">CBS 122367</strain>
    </source>
</reference>
<evidence type="ECO:0000313" key="3">
    <source>
        <dbReference type="Proteomes" id="UP000799291"/>
    </source>
</evidence>
<organism evidence="2 3">
    <name type="scientific">Lentithecium fluviatile CBS 122367</name>
    <dbReference type="NCBI Taxonomy" id="1168545"/>
    <lineage>
        <taxon>Eukaryota</taxon>
        <taxon>Fungi</taxon>
        <taxon>Dikarya</taxon>
        <taxon>Ascomycota</taxon>
        <taxon>Pezizomycotina</taxon>
        <taxon>Dothideomycetes</taxon>
        <taxon>Pleosporomycetidae</taxon>
        <taxon>Pleosporales</taxon>
        <taxon>Massarineae</taxon>
        <taxon>Lentitheciaceae</taxon>
        <taxon>Lentithecium</taxon>
    </lineage>
</organism>
<feature type="domain" description="Heterokaryon incompatibility" evidence="1">
    <location>
        <begin position="56"/>
        <end position="143"/>
    </location>
</feature>
<dbReference type="InterPro" id="IPR010730">
    <property type="entry name" value="HET"/>
</dbReference>
<dbReference type="PANTHER" id="PTHR24148">
    <property type="entry name" value="ANKYRIN REPEAT DOMAIN-CONTAINING PROTEIN 39 HOMOLOG-RELATED"/>
    <property type="match status" value="1"/>
</dbReference>
<accession>A0A6G1J6A7</accession>
<keyword evidence="3" id="KW-1185">Reference proteome</keyword>
<evidence type="ECO:0000259" key="1">
    <source>
        <dbReference type="Pfam" id="PF06985"/>
    </source>
</evidence>
<dbReference type="OrthoDB" id="194358at2759"/>
<dbReference type="Pfam" id="PF06985">
    <property type="entry name" value="HET"/>
    <property type="match status" value="1"/>
</dbReference>
<proteinExistence type="predicted"/>
<dbReference type="PANTHER" id="PTHR24148:SF73">
    <property type="entry name" value="HET DOMAIN PROTEIN (AFU_ORTHOLOGUE AFUA_8G01020)"/>
    <property type="match status" value="1"/>
</dbReference>
<feature type="non-terminal residue" evidence="2">
    <location>
        <position position="143"/>
    </location>
</feature>
<protein>
    <submittedName>
        <fullName evidence="2">HET-domain-containing protein</fullName>
    </submittedName>
</protein>
<dbReference type="Proteomes" id="UP000799291">
    <property type="component" value="Unassembled WGS sequence"/>
</dbReference>
<name>A0A6G1J6A7_9PLEO</name>
<dbReference type="AlphaFoldDB" id="A0A6G1J6A7"/>
<gene>
    <name evidence="2" type="ORF">K458DRAFT_335342</name>
</gene>